<keyword evidence="6" id="KW-0378">Hydrolase</keyword>
<evidence type="ECO:0000256" key="6">
    <source>
        <dbReference type="ARBA" id="ARBA00022801"/>
    </source>
</evidence>
<dbReference type="Pfam" id="PF13359">
    <property type="entry name" value="DDE_Tnp_4"/>
    <property type="match status" value="1"/>
</dbReference>
<protein>
    <submittedName>
        <fullName evidence="9">Protein ALP1-like</fullName>
    </submittedName>
</protein>
<keyword evidence="7" id="KW-0539">Nucleus</keyword>
<proteinExistence type="inferred from homology"/>
<evidence type="ECO:0000313" key="9">
    <source>
        <dbReference type="EMBL" id="KAK3909300.1"/>
    </source>
</evidence>
<comment type="similarity">
    <text evidence="3">Belongs to the HARBI1 family.</text>
</comment>
<dbReference type="PANTHER" id="PTHR22930:SF269">
    <property type="entry name" value="NUCLEASE HARBI1-LIKE PROTEIN"/>
    <property type="match status" value="1"/>
</dbReference>
<dbReference type="GO" id="GO:0004518">
    <property type="term" value="F:nuclease activity"/>
    <property type="evidence" value="ECO:0007669"/>
    <property type="project" value="UniProtKB-KW"/>
</dbReference>
<evidence type="ECO:0000256" key="5">
    <source>
        <dbReference type="ARBA" id="ARBA00022723"/>
    </source>
</evidence>
<evidence type="ECO:0000256" key="1">
    <source>
        <dbReference type="ARBA" id="ARBA00001968"/>
    </source>
</evidence>
<reference evidence="9" key="2">
    <citation type="journal article" date="2023" name="BMC Genomics">
        <title>Pest status, molecular evolution, and epigenetic factors derived from the genome assembly of Frankliniella fusca, a thysanopteran phytovirus vector.</title>
        <authorList>
            <person name="Catto M.A."/>
            <person name="Labadie P.E."/>
            <person name="Jacobson A.L."/>
            <person name="Kennedy G.G."/>
            <person name="Srinivasan R."/>
            <person name="Hunt B.G."/>
        </authorList>
    </citation>
    <scope>NUCLEOTIDE SEQUENCE</scope>
    <source>
        <strain evidence="9">PL_HMW_Pooled</strain>
    </source>
</reference>
<dbReference type="InterPro" id="IPR045249">
    <property type="entry name" value="HARBI1-like"/>
</dbReference>
<organism evidence="9 10">
    <name type="scientific">Frankliniella fusca</name>
    <dbReference type="NCBI Taxonomy" id="407009"/>
    <lineage>
        <taxon>Eukaryota</taxon>
        <taxon>Metazoa</taxon>
        <taxon>Ecdysozoa</taxon>
        <taxon>Arthropoda</taxon>
        <taxon>Hexapoda</taxon>
        <taxon>Insecta</taxon>
        <taxon>Pterygota</taxon>
        <taxon>Neoptera</taxon>
        <taxon>Paraneoptera</taxon>
        <taxon>Thysanoptera</taxon>
        <taxon>Terebrantia</taxon>
        <taxon>Thripoidea</taxon>
        <taxon>Thripidae</taxon>
        <taxon>Frankliniella</taxon>
    </lineage>
</organism>
<gene>
    <name evidence="9" type="ORF">KUF71_019355</name>
</gene>
<evidence type="ECO:0000256" key="2">
    <source>
        <dbReference type="ARBA" id="ARBA00004123"/>
    </source>
</evidence>
<comment type="cofactor">
    <cofactor evidence="1">
        <name>a divalent metal cation</name>
        <dbReference type="ChEBI" id="CHEBI:60240"/>
    </cofactor>
</comment>
<evidence type="ECO:0000256" key="3">
    <source>
        <dbReference type="ARBA" id="ARBA00006958"/>
    </source>
</evidence>
<evidence type="ECO:0000256" key="4">
    <source>
        <dbReference type="ARBA" id="ARBA00022722"/>
    </source>
</evidence>
<sequence length="443" mass="51088">MDADQFPPLVLLTAVGLLILMYNHLELLEEVENHMGRGRGRRRWWVSPVNRGRERQGFYHNLITETQLADYEDFFLMFQFEFLHNLLQVDLERQSTNMREALPPRLRLVLTLMYLVEGGTTQSLHDEFRVGKSSTHLIIGETCKAIWLRLQPIFLPVPFGEDLKRMAEEFLERWQLPNCFGAVDRRHMRIKAPPLSGSQYFNYKGFFSIVLLAVVDAQYRFTFVVVGQYGSMSDGGVWSNSELSQALENGELEVPPDRPLPGDPNNVPFPYFIVGDEAFPLKKYRMRPYPGRMQGNLPDVQRIFNYRLSRARRVSENAFGILAIRWQVLNSSLVCSAEKAEDIIKALVCLHNFLLTNEHAGYMNPNHLEVESADGQIQQGAWRTRATQEYFNRLGRVGANRAFSIVTGMRNHLAEYLESDIGAEQAPWQFERTFRGAQVRLPQ</sequence>
<evidence type="ECO:0000313" key="10">
    <source>
        <dbReference type="Proteomes" id="UP001219518"/>
    </source>
</evidence>
<keyword evidence="4" id="KW-0540">Nuclease</keyword>
<dbReference type="PANTHER" id="PTHR22930">
    <property type="match status" value="1"/>
</dbReference>
<comment type="caution">
    <text evidence="9">The sequence shown here is derived from an EMBL/GenBank/DDBJ whole genome shotgun (WGS) entry which is preliminary data.</text>
</comment>
<evidence type="ECO:0000256" key="7">
    <source>
        <dbReference type="ARBA" id="ARBA00023242"/>
    </source>
</evidence>
<evidence type="ECO:0000259" key="8">
    <source>
        <dbReference type="Pfam" id="PF13359"/>
    </source>
</evidence>
<keyword evidence="5" id="KW-0479">Metal-binding</keyword>
<comment type="subcellular location">
    <subcellularLocation>
        <location evidence="2">Nucleus</location>
    </subcellularLocation>
</comment>
<dbReference type="GO" id="GO:0005634">
    <property type="term" value="C:nucleus"/>
    <property type="evidence" value="ECO:0007669"/>
    <property type="project" value="UniProtKB-SubCell"/>
</dbReference>
<feature type="domain" description="DDE Tnp4" evidence="8">
    <location>
        <begin position="184"/>
        <end position="352"/>
    </location>
</feature>
<dbReference type="AlphaFoldDB" id="A0AAE1GWT6"/>
<dbReference type="Proteomes" id="UP001219518">
    <property type="component" value="Unassembled WGS sequence"/>
</dbReference>
<keyword evidence="10" id="KW-1185">Reference proteome</keyword>
<dbReference type="InterPro" id="IPR027806">
    <property type="entry name" value="HARBI1_dom"/>
</dbReference>
<reference evidence="9" key="1">
    <citation type="submission" date="2021-07" db="EMBL/GenBank/DDBJ databases">
        <authorList>
            <person name="Catto M.A."/>
            <person name="Jacobson A."/>
            <person name="Kennedy G."/>
            <person name="Labadie P."/>
            <person name="Hunt B.G."/>
            <person name="Srinivasan R."/>
        </authorList>
    </citation>
    <scope>NUCLEOTIDE SEQUENCE</scope>
    <source>
        <strain evidence="9">PL_HMW_Pooled</strain>
        <tissue evidence="9">Head</tissue>
    </source>
</reference>
<accession>A0AAE1GWT6</accession>
<dbReference type="GO" id="GO:0016787">
    <property type="term" value="F:hydrolase activity"/>
    <property type="evidence" value="ECO:0007669"/>
    <property type="project" value="UniProtKB-KW"/>
</dbReference>
<name>A0AAE1GWT6_9NEOP</name>
<dbReference type="EMBL" id="JAHWGI010000090">
    <property type="protein sequence ID" value="KAK3909300.1"/>
    <property type="molecule type" value="Genomic_DNA"/>
</dbReference>
<dbReference type="GO" id="GO:0046872">
    <property type="term" value="F:metal ion binding"/>
    <property type="evidence" value="ECO:0007669"/>
    <property type="project" value="UniProtKB-KW"/>
</dbReference>